<dbReference type="CDD" id="cd08422">
    <property type="entry name" value="PBP2_CrgA_like"/>
    <property type="match status" value="1"/>
</dbReference>
<evidence type="ECO:0000256" key="3">
    <source>
        <dbReference type="ARBA" id="ARBA00023125"/>
    </source>
</evidence>
<evidence type="ECO:0000256" key="4">
    <source>
        <dbReference type="ARBA" id="ARBA00023163"/>
    </source>
</evidence>
<dbReference type="OrthoDB" id="9813056at2"/>
<dbReference type="InterPro" id="IPR058163">
    <property type="entry name" value="LysR-type_TF_proteobact-type"/>
</dbReference>
<dbReference type="InterPro" id="IPR000847">
    <property type="entry name" value="LysR_HTH_N"/>
</dbReference>
<organism evidence="6 7">
    <name type="scientific">Cohaesibacter gelatinilyticus</name>
    <dbReference type="NCBI Taxonomy" id="372072"/>
    <lineage>
        <taxon>Bacteria</taxon>
        <taxon>Pseudomonadati</taxon>
        <taxon>Pseudomonadota</taxon>
        <taxon>Alphaproteobacteria</taxon>
        <taxon>Hyphomicrobiales</taxon>
        <taxon>Cohaesibacteraceae</taxon>
    </lineage>
</organism>
<evidence type="ECO:0000256" key="2">
    <source>
        <dbReference type="ARBA" id="ARBA00023015"/>
    </source>
</evidence>
<comment type="similarity">
    <text evidence="1">Belongs to the LysR transcriptional regulatory family.</text>
</comment>
<dbReference type="SUPFAM" id="SSF53850">
    <property type="entry name" value="Periplasmic binding protein-like II"/>
    <property type="match status" value="1"/>
</dbReference>
<dbReference type="Gene3D" id="3.40.190.290">
    <property type="match status" value="1"/>
</dbReference>
<dbReference type="RefSeq" id="WP_097154007.1">
    <property type="nucleotide sequence ID" value="NZ_OBEL01000002.1"/>
</dbReference>
<protein>
    <submittedName>
        <fullName evidence="6">Transcriptional regulator, LysR family</fullName>
    </submittedName>
</protein>
<dbReference type="GO" id="GO:0003700">
    <property type="term" value="F:DNA-binding transcription factor activity"/>
    <property type="evidence" value="ECO:0007669"/>
    <property type="project" value="InterPro"/>
</dbReference>
<dbReference type="SUPFAM" id="SSF46785">
    <property type="entry name" value="Winged helix' DNA-binding domain"/>
    <property type="match status" value="1"/>
</dbReference>
<evidence type="ECO:0000313" key="7">
    <source>
        <dbReference type="Proteomes" id="UP000219439"/>
    </source>
</evidence>
<evidence type="ECO:0000259" key="5">
    <source>
        <dbReference type="PROSITE" id="PS50931"/>
    </source>
</evidence>
<dbReference type="PROSITE" id="PS50931">
    <property type="entry name" value="HTH_LYSR"/>
    <property type="match status" value="1"/>
</dbReference>
<keyword evidence="2" id="KW-0805">Transcription regulation</keyword>
<dbReference type="InterPro" id="IPR005119">
    <property type="entry name" value="LysR_subst-bd"/>
</dbReference>
<dbReference type="PANTHER" id="PTHR30537:SF5">
    <property type="entry name" value="HTH-TYPE TRANSCRIPTIONAL ACTIVATOR TTDR-RELATED"/>
    <property type="match status" value="1"/>
</dbReference>
<feature type="domain" description="HTH lysR-type" evidence="5">
    <location>
        <begin position="1"/>
        <end position="58"/>
    </location>
</feature>
<dbReference type="EMBL" id="OBEL01000002">
    <property type="protein sequence ID" value="SNZ19678.1"/>
    <property type="molecule type" value="Genomic_DNA"/>
</dbReference>
<dbReference type="FunFam" id="1.10.10.10:FF:000001">
    <property type="entry name" value="LysR family transcriptional regulator"/>
    <property type="match status" value="1"/>
</dbReference>
<reference evidence="6 7" key="1">
    <citation type="submission" date="2017-09" db="EMBL/GenBank/DDBJ databases">
        <authorList>
            <person name="Ehlers B."/>
            <person name="Leendertz F.H."/>
        </authorList>
    </citation>
    <scope>NUCLEOTIDE SEQUENCE [LARGE SCALE GENOMIC DNA]</scope>
    <source>
        <strain evidence="6 7">DSM 18289</strain>
    </source>
</reference>
<dbReference type="GO" id="GO:0003677">
    <property type="term" value="F:DNA binding"/>
    <property type="evidence" value="ECO:0007669"/>
    <property type="project" value="UniProtKB-KW"/>
</dbReference>
<dbReference type="Pfam" id="PF03466">
    <property type="entry name" value="LysR_substrate"/>
    <property type="match status" value="1"/>
</dbReference>
<accession>A0A285PE07</accession>
<dbReference type="InterPro" id="IPR036390">
    <property type="entry name" value="WH_DNA-bd_sf"/>
</dbReference>
<keyword evidence="4" id="KW-0804">Transcription</keyword>
<gene>
    <name evidence="6" type="ORF">SAMN06265368_2768</name>
</gene>
<evidence type="ECO:0000313" key="6">
    <source>
        <dbReference type="EMBL" id="SNZ19678.1"/>
    </source>
</evidence>
<dbReference type="InterPro" id="IPR036388">
    <property type="entry name" value="WH-like_DNA-bd_sf"/>
</dbReference>
<dbReference type="FunFam" id="3.40.190.290:FF:000001">
    <property type="entry name" value="Transcriptional regulator, LysR family"/>
    <property type="match status" value="1"/>
</dbReference>
<keyword evidence="3" id="KW-0238">DNA-binding</keyword>
<dbReference type="AlphaFoldDB" id="A0A285PE07"/>
<sequence>MLIENLKLFLRIVEKGGLAIAGREMGLSPATVTERLTALENHYGARLLTRTTRSISLTDEGQELVAGARRILAETEEIEARIKLGMEKLSGTIHLSAPLDLGRARLVPLLDLFMEKHPQVSIDLSLSDGYVDLVGQGLDLALRFGELADSTMKSRKLGFNRRLVCASPDYLNRHRAPDHPDELSQHNCLVMRFGQTTDHDWSFEIDGKRQNYRVSGNRIANDGALIRHWCLAGHGLALKSEWDIEEDLAKGSLISVLDDFSPPLSTLQMIYPAGAVQPRRIRALIDFLAVEMAKQHANLIA</sequence>
<dbReference type="Gene3D" id="1.10.10.10">
    <property type="entry name" value="Winged helix-like DNA-binding domain superfamily/Winged helix DNA-binding domain"/>
    <property type="match status" value="1"/>
</dbReference>
<dbReference type="Proteomes" id="UP000219439">
    <property type="component" value="Unassembled WGS sequence"/>
</dbReference>
<proteinExistence type="inferred from homology"/>
<name>A0A285PE07_9HYPH</name>
<keyword evidence="7" id="KW-1185">Reference proteome</keyword>
<dbReference type="Pfam" id="PF00126">
    <property type="entry name" value="HTH_1"/>
    <property type="match status" value="1"/>
</dbReference>
<dbReference type="PANTHER" id="PTHR30537">
    <property type="entry name" value="HTH-TYPE TRANSCRIPTIONAL REGULATOR"/>
    <property type="match status" value="1"/>
</dbReference>
<evidence type="ECO:0000256" key="1">
    <source>
        <dbReference type="ARBA" id="ARBA00009437"/>
    </source>
</evidence>